<dbReference type="InterPro" id="IPR000719">
    <property type="entry name" value="Prot_kinase_dom"/>
</dbReference>
<evidence type="ECO:0000256" key="5">
    <source>
        <dbReference type="ARBA" id="ARBA00022723"/>
    </source>
</evidence>
<keyword evidence="4" id="KW-0808">Transferase</keyword>
<evidence type="ECO:0000256" key="3">
    <source>
        <dbReference type="ARBA" id="ARBA00012513"/>
    </source>
</evidence>
<name>A0A4E0R5J1_FASHE</name>
<proteinExistence type="inferred from homology"/>
<dbReference type="Gene3D" id="1.10.510.10">
    <property type="entry name" value="Transferase(Phosphotransferase) domain 1"/>
    <property type="match status" value="1"/>
</dbReference>
<comment type="similarity">
    <text evidence="2">Belongs to the protein kinase superfamily. STE Ser/Thr protein kinase family. STE20 subfamily.</text>
</comment>
<keyword evidence="15" id="KW-0418">Kinase</keyword>
<evidence type="ECO:0000313" key="15">
    <source>
        <dbReference type="EMBL" id="THD22345.1"/>
    </source>
</evidence>
<dbReference type="PANTHER" id="PTHR45832:SF22">
    <property type="entry name" value="SERINE_THREONINE-PROTEIN KINASE SAMKA-RELATED"/>
    <property type="match status" value="1"/>
</dbReference>
<protein>
    <recommendedName>
        <fullName evidence="3">non-specific serine/threonine protein kinase</fullName>
        <ecNumber evidence="3">2.7.11.1</ecNumber>
    </recommendedName>
</protein>
<evidence type="ECO:0000313" key="16">
    <source>
        <dbReference type="Proteomes" id="UP000230066"/>
    </source>
</evidence>
<keyword evidence="12" id="KW-0723">Serine/threonine-protein kinase</keyword>
<organism evidence="15 16">
    <name type="scientific">Fasciola hepatica</name>
    <name type="common">Liver fluke</name>
    <dbReference type="NCBI Taxonomy" id="6192"/>
    <lineage>
        <taxon>Eukaryota</taxon>
        <taxon>Metazoa</taxon>
        <taxon>Spiralia</taxon>
        <taxon>Lophotrochozoa</taxon>
        <taxon>Platyhelminthes</taxon>
        <taxon>Trematoda</taxon>
        <taxon>Digenea</taxon>
        <taxon>Plagiorchiida</taxon>
        <taxon>Echinostomata</taxon>
        <taxon>Echinostomatoidea</taxon>
        <taxon>Fasciolidae</taxon>
        <taxon>Fasciola</taxon>
    </lineage>
</organism>
<evidence type="ECO:0000256" key="10">
    <source>
        <dbReference type="ARBA" id="ARBA00048679"/>
    </source>
</evidence>
<dbReference type="InterPro" id="IPR011009">
    <property type="entry name" value="Kinase-like_dom_sf"/>
</dbReference>
<dbReference type="EC" id="2.7.11.1" evidence="3"/>
<keyword evidence="6 11" id="KW-0547">Nucleotide-binding</keyword>
<feature type="compositionally biased region" description="Basic and acidic residues" evidence="13">
    <location>
        <begin position="156"/>
        <end position="167"/>
    </location>
</feature>
<evidence type="ECO:0000256" key="9">
    <source>
        <dbReference type="ARBA" id="ARBA00047899"/>
    </source>
</evidence>
<comment type="catalytic activity">
    <reaction evidence="9">
        <text>L-threonyl-[protein] + ATP = O-phospho-L-threonyl-[protein] + ADP + H(+)</text>
        <dbReference type="Rhea" id="RHEA:46608"/>
        <dbReference type="Rhea" id="RHEA-COMP:11060"/>
        <dbReference type="Rhea" id="RHEA-COMP:11605"/>
        <dbReference type="ChEBI" id="CHEBI:15378"/>
        <dbReference type="ChEBI" id="CHEBI:30013"/>
        <dbReference type="ChEBI" id="CHEBI:30616"/>
        <dbReference type="ChEBI" id="CHEBI:61977"/>
        <dbReference type="ChEBI" id="CHEBI:456216"/>
        <dbReference type="EC" id="2.7.11.1"/>
    </reaction>
</comment>
<dbReference type="InterPro" id="IPR008271">
    <property type="entry name" value="Ser/Thr_kinase_AS"/>
</dbReference>
<evidence type="ECO:0000259" key="14">
    <source>
        <dbReference type="PROSITE" id="PS50011"/>
    </source>
</evidence>
<evidence type="ECO:0000256" key="4">
    <source>
        <dbReference type="ARBA" id="ARBA00022679"/>
    </source>
</evidence>
<dbReference type="PANTHER" id="PTHR45832">
    <property type="entry name" value="SERINE/THREONINE-PROTEIN KINASE SAMKA-RELATED-RELATED"/>
    <property type="match status" value="1"/>
</dbReference>
<keyword evidence="7 11" id="KW-0067">ATP-binding</keyword>
<sequence length="480" mass="54288">MGKKKNRKSEKVMEISLPTNVQKHINITFDPTTGTFQGINEEFRKMIDNLGITFEDKNKNADKIINAVNVFEESQRPKYIGFDPRTMGDIPECDEVDDDHKPPELVSEPVLPTRVHEPIIMPLPTVKQQDETKKISDDLKSIAVSKLPPKPAPTDEEYRQAKPKEGPAKQAPPTLRRRARKKMSDAEFFTALERVITPGDPHSNYTLIEKVGSGASGTVQRSRDNRTRQMVAIKVMRLDKQPNRDLIISEIEVMKELRHESIVNYLESYLLRQENELWVVMEYLDGGALTEVVTETVMDVPTIAAVTRECVKALAFLHDKNIIHRDIKSDNVLLGRQGQVKVTDFGFCAQLGNRQSKRDTMVGTPYWMAPEVVNKTVQYGQKIDIWSLGIMVIEMIDGEPPYLHEQPLRAIMLIQANGKPHPKTKHIDSSMQHFLDRCLIVNPDARASAKDLLQDPFLRKAGSLSNLCALIDAAKRAQGK</sequence>
<keyword evidence="16" id="KW-1185">Reference proteome</keyword>
<dbReference type="SMART" id="SM00220">
    <property type="entry name" value="S_TKc"/>
    <property type="match status" value="1"/>
</dbReference>
<comment type="cofactor">
    <cofactor evidence="1">
        <name>Mg(2+)</name>
        <dbReference type="ChEBI" id="CHEBI:18420"/>
    </cofactor>
</comment>
<evidence type="ECO:0000256" key="2">
    <source>
        <dbReference type="ARBA" id="ARBA00008874"/>
    </source>
</evidence>
<evidence type="ECO:0000256" key="13">
    <source>
        <dbReference type="SAM" id="MobiDB-lite"/>
    </source>
</evidence>
<dbReference type="AlphaFoldDB" id="A0A4E0R5J1"/>
<keyword evidence="5" id="KW-0479">Metal-binding</keyword>
<dbReference type="Proteomes" id="UP000230066">
    <property type="component" value="Unassembled WGS sequence"/>
</dbReference>
<dbReference type="PROSITE" id="PS00108">
    <property type="entry name" value="PROTEIN_KINASE_ST"/>
    <property type="match status" value="1"/>
</dbReference>
<dbReference type="Gene3D" id="3.30.200.20">
    <property type="entry name" value="Phosphorylase Kinase, domain 1"/>
    <property type="match status" value="1"/>
</dbReference>
<evidence type="ECO:0000256" key="7">
    <source>
        <dbReference type="ARBA" id="ARBA00022840"/>
    </source>
</evidence>
<comment type="caution">
    <text evidence="15">The sequence shown here is derived from an EMBL/GenBank/DDBJ whole genome shotgun (WGS) entry which is preliminary data.</text>
</comment>
<dbReference type="InterPro" id="IPR051931">
    <property type="entry name" value="PAK3-like"/>
</dbReference>
<evidence type="ECO:0000256" key="12">
    <source>
        <dbReference type="RuleBase" id="RU000304"/>
    </source>
</evidence>
<dbReference type="InterPro" id="IPR036936">
    <property type="entry name" value="CRIB_dom_sf"/>
</dbReference>
<dbReference type="FunFam" id="1.10.510.10:FF:000768">
    <property type="entry name" value="Non-specific serine/threonine protein kinase"/>
    <property type="match status" value="1"/>
</dbReference>
<keyword evidence="8" id="KW-0460">Magnesium</keyword>
<dbReference type="GO" id="GO:0005524">
    <property type="term" value="F:ATP binding"/>
    <property type="evidence" value="ECO:0007669"/>
    <property type="project" value="UniProtKB-UniRule"/>
</dbReference>
<feature type="binding site" evidence="11">
    <location>
        <position position="234"/>
    </location>
    <ligand>
        <name>ATP</name>
        <dbReference type="ChEBI" id="CHEBI:30616"/>
    </ligand>
</feature>
<comment type="catalytic activity">
    <reaction evidence="10">
        <text>L-seryl-[protein] + ATP = O-phospho-L-seryl-[protein] + ADP + H(+)</text>
        <dbReference type="Rhea" id="RHEA:17989"/>
        <dbReference type="Rhea" id="RHEA-COMP:9863"/>
        <dbReference type="Rhea" id="RHEA-COMP:11604"/>
        <dbReference type="ChEBI" id="CHEBI:15378"/>
        <dbReference type="ChEBI" id="CHEBI:29999"/>
        <dbReference type="ChEBI" id="CHEBI:30616"/>
        <dbReference type="ChEBI" id="CHEBI:83421"/>
        <dbReference type="ChEBI" id="CHEBI:456216"/>
        <dbReference type="EC" id="2.7.11.1"/>
    </reaction>
</comment>
<reference evidence="15" key="1">
    <citation type="submission" date="2019-03" db="EMBL/GenBank/DDBJ databases">
        <title>Improved annotation for the trematode Fasciola hepatica.</title>
        <authorList>
            <person name="Choi Y.-J."/>
            <person name="Martin J."/>
            <person name="Mitreva M."/>
        </authorList>
    </citation>
    <scope>NUCLEOTIDE SEQUENCE [LARGE SCALE GENOMIC DNA]</scope>
</reference>
<feature type="region of interest" description="Disordered" evidence="13">
    <location>
        <begin position="139"/>
        <end position="181"/>
    </location>
</feature>
<dbReference type="PROSITE" id="PS00107">
    <property type="entry name" value="PROTEIN_KINASE_ATP"/>
    <property type="match status" value="1"/>
</dbReference>
<evidence type="ECO:0000256" key="8">
    <source>
        <dbReference type="ARBA" id="ARBA00022842"/>
    </source>
</evidence>
<feature type="domain" description="Protein kinase" evidence="14">
    <location>
        <begin position="205"/>
        <end position="458"/>
    </location>
</feature>
<gene>
    <name evidence="15" type="ORF">D915_006992</name>
</gene>
<evidence type="ECO:0000256" key="1">
    <source>
        <dbReference type="ARBA" id="ARBA00001946"/>
    </source>
</evidence>
<dbReference type="Gene3D" id="3.90.810.10">
    <property type="entry name" value="CRIB domain"/>
    <property type="match status" value="1"/>
</dbReference>
<dbReference type="Pfam" id="PF00069">
    <property type="entry name" value="Pkinase"/>
    <property type="match status" value="1"/>
</dbReference>
<dbReference type="InterPro" id="IPR000095">
    <property type="entry name" value="CRIB_dom"/>
</dbReference>
<dbReference type="EMBL" id="JXXN02002822">
    <property type="protein sequence ID" value="THD22345.1"/>
    <property type="molecule type" value="Genomic_DNA"/>
</dbReference>
<dbReference type="GO" id="GO:0004674">
    <property type="term" value="F:protein serine/threonine kinase activity"/>
    <property type="evidence" value="ECO:0007669"/>
    <property type="project" value="UniProtKB-KW"/>
</dbReference>
<dbReference type="GO" id="GO:0046872">
    <property type="term" value="F:metal ion binding"/>
    <property type="evidence" value="ECO:0007669"/>
    <property type="project" value="UniProtKB-KW"/>
</dbReference>
<dbReference type="InterPro" id="IPR017441">
    <property type="entry name" value="Protein_kinase_ATP_BS"/>
</dbReference>
<dbReference type="SUPFAM" id="SSF56112">
    <property type="entry name" value="Protein kinase-like (PK-like)"/>
    <property type="match status" value="1"/>
</dbReference>
<evidence type="ECO:0000256" key="6">
    <source>
        <dbReference type="ARBA" id="ARBA00022741"/>
    </source>
</evidence>
<evidence type="ECO:0000256" key="11">
    <source>
        <dbReference type="PROSITE-ProRule" id="PRU10141"/>
    </source>
</evidence>
<dbReference type="Pfam" id="PF00786">
    <property type="entry name" value="PBD"/>
    <property type="match status" value="1"/>
</dbReference>
<dbReference type="PROSITE" id="PS50011">
    <property type="entry name" value="PROTEIN_KINASE_DOM"/>
    <property type="match status" value="1"/>
</dbReference>
<accession>A0A4E0R5J1</accession>